<dbReference type="RefSeq" id="WP_011904937.1">
    <property type="nucleotide sequence ID" value="NC_009380.1"/>
</dbReference>
<dbReference type="GO" id="GO:0004061">
    <property type="term" value="F:arylformamidase activity"/>
    <property type="evidence" value="ECO:0007669"/>
    <property type="project" value="InterPro"/>
</dbReference>
<dbReference type="SUPFAM" id="SSF102198">
    <property type="entry name" value="Putative cyclase"/>
    <property type="match status" value="1"/>
</dbReference>
<dbReference type="PANTHER" id="PTHR31118:SF12">
    <property type="entry name" value="CYCLASE-LIKE PROTEIN 2"/>
    <property type="match status" value="1"/>
</dbReference>
<dbReference type="InterPro" id="IPR037175">
    <property type="entry name" value="KFase_sf"/>
</dbReference>
<protein>
    <submittedName>
        <fullName evidence="1">Cyclase family protein</fullName>
    </submittedName>
</protein>
<dbReference type="PATRIC" id="fig|369723.5.peg.1051"/>
<dbReference type="Gene3D" id="3.50.30.50">
    <property type="entry name" value="Putative cyclase"/>
    <property type="match status" value="1"/>
</dbReference>
<dbReference type="GO" id="GO:0019441">
    <property type="term" value="P:L-tryptophan catabolic process to kynurenine"/>
    <property type="evidence" value="ECO:0007669"/>
    <property type="project" value="InterPro"/>
</dbReference>
<proteinExistence type="predicted"/>
<dbReference type="AlphaFoldDB" id="A4X3Q3"/>
<dbReference type="EMBL" id="CP000667">
    <property type="protein sequence ID" value="ABP53503.1"/>
    <property type="molecule type" value="Genomic_DNA"/>
</dbReference>
<dbReference type="InterPro" id="IPR007325">
    <property type="entry name" value="KFase/CYL"/>
</dbReference>
<dbReference type="eggNOG" id="COG1878">
    <property type="taxonomic scope" value="Bacteria"/>
</dbReference>
<accession>A4X3Q3</accession>
<gene>
    <name evidence="1" type="ordered locus">Strop_1029</name>
</gene>
<reference evidence="2" key="1">
    <citation type="journal article" date="2007" name="Proc. Natl. Acad. Sci. U.S.A.">
        <title>Genome sequencing reveals complex secondary metabolome in the marine actinomycete Salinispora tropica.</title>
        <authorList>
            <person name="Udwary D.W."/>
            <person name="Zeigler L."/>
            <person name="Asolkar R.N."/>
            <person name="Singan V."/>
            <person name="Lapidus A."/>
            <person name="Fenical W."/>
            <person name="Jensen P.R."/>
            <person name="Moore B.S."/>
        </authorList>
    </citation>
    <scope>NUCLEOTIDE SEQUENCE [LARGE SCALE GENOMIC DNA]</scope>
    <source>
        <strain evidence="2">ATCC BAA-916 / DSM 44818 / CNB-440</strain>
    </source>
</reference>
<dbReference type="Pfam" id="PF04199">
    <property type="entry name" value="Cyclase"/>
    <property type="match status" value="1"/>
</dbReference>
<name>A4X3Q3_SALTO</name>
<evidence type="ECO:0000313" key="1">
    <source>
        <dbReference type="EMBL" id="ABP53503.1"/>
    </source>
</evidence>
<dbReference type="PANTHER" id="PTHR31118">
    <property type="entry name" value="CYCLASE-LIKE PROTEIN 2"/>
    <property type="match status" value="1"/>
</dbReference>
<organism evidence="1 2">
    <name type="scientific">Salinispora tropica (strain ATCC BAA-916 / DSM 44818 / JCM 13857 / NBRC 105044 / CNB-440)</name>
    <dbReference type="NCBI Taxonomy" id="369723"/>
    <lineage>
        <taxon>Bacteria</taxon>
        <taxon>Bacillati</taxon>
        <taxon>Actinomycetota</taxon>
        <taxon>Actinomycetes</taxon>
        <taxon>Micromonosporales</taxon>
        <taxon>Micromonosporaceae</taxon>
        <taxon>Salinispora</taxon>
    </lineage>
</organism>
<sequence length="277" mass="28879">MLDGSAVHGQSAVPAGYQVVDLSVTIAEDLPCYWEGHQPFQHKTWNWFADHRNAMASVYSRGGPYATRWMAIDEHTGTHFDAPLHFIPPPDSGLPGAGPAGAISADQVGLASLMGAAAVIDVASPGGGEGGMSPLIHPSAIVAWEAANGMLNPGEIVLLRTGWDRRYRRGAAGGGYLRDVLAGRSPGWPAPTEPTVELLLTRGVQCLGIDAPSIGPAHDPVGVHVRGLGQGMVYVECLAALDALPPRGAWFCFLPIKVEGSTGAPGRAIALMPATES</sequence>
<evidence type="ECO:0000313" key="2">
    <source>
        <dbReference type="Proteomes" id="UP000000235"/>
    </source>
</evidence>
<dbReference type="Proteomes" id="UP000000235">
    <property type="component" value="Chromosome"/>
</dbReference>
<keyword evidence="2" id="KW-1185">Reference proteome</keyword>
<dbReference type="STRING" id="369723.Strop_1029"/>
<dbReference type="KEGG" id="stp:Strop_1029"/>
<dbReference type="HOGENOM" id="CLU_030671_2_0_11"/>